<name>A0A1I3PEU4_9FLAO</name>
<gene>
    <name evidence="1" type="ORF">SAMN04487893_10498</name>
</gene>
<evidence type="ECO:0000313" key="1">
    <source>
        <dbReference type="EMBL" id="SFJ20058.1"/>
    </source>
</evidence>
<keyword evidence="2" id="KW-1185">Reference proteome</keyword>
<dbReference type="Proteomes" id="UP000243887">
    <property type="component" value="Unassembled WGS sequence"/>
</dbReference>
<protein>
    <submittedName>
        <fullName evidence="1">Uncharacterized protein</fullName>
    </submittedName>
</protein>
<dbReference type="EMBL" id="FORU01000004">
    <property type="protein sequence ID" value="SFJ20058.1"/>
    <property type="molecule type" value="Genomic_DNA"/>
</dbReference>
<organism evidence="1 2">
    <name type="scientific">Myroides guanonis</name>
    <dbReference type="NCBI Taxonomy" id="1150112"/>
    <lineage>
        <taxon>Bacteria</taxon>
        <taxon>Pseudomonadati</taxon>
        <taxon>Bacteroidota</taxon>
        <taxon>Flavobacteriia</taxon>
        <taxon>Flavobacteriales</taxon>
        <taxon>Flavobacteriaceae</taxon>
        <taxon>Myroides</taxon>
    </lineage>
</organism>
<dbReference type="STRING" id="1150112.SAMN04487893_10498"/>
<proteinExistence type="predicted"/>
<dbReference type="AlphaFoldDB" id="A0A1I3PEU4"/>
<evidence type="ECO:0000313" key="2">
    <source>
        <dbReference type="Proteomes" id="UP000243887"/>
    </source>
</evidence>
<sequence length="137" mass="15711">MKYLILFSLITLSIACSQKDLIIQNIEKNIGSKISKEVKKVYIINENSIACIKCFNAFISYVQDKELDKDELLIVNNTGNSVDIDSFKTKKNTYIMHDYDFISEPHLGVMYIKNSKTDSILNITPENIMDFITSNSR</sequence>
<dbReference type="PROSITE" id="PS51257">
    <property type="entry name" value="PROKAR_LIPOPROTEIN"/>
    <property type="match status" value="1"/>
</dbReference>
<reference evidence="2" key="1">
    <citation type="submission" date="2016-10" db="EMBL/GenBank/DDBJ databases">
        <authorList>
            <person name="Varghese N."/>
            <person name="Submissions S."/>
        </authorList>
    </citation>
    <scope>NUCLEOTIDE SEQUENCE [LARGE SCALE GENOMIC DNA]</scope>
    <source>
        <strain evidence="2">DSM 26542</strain>
    </source>
</reference>
<accession>A0A1I3PEU4</accession>